<comment type="caution">
    <text evidence="4">The sequence shown here is derived from an EMBL/GenBank/DDBJ whole genome shotgun (WGS) entry which is preliminary data.</text>
</comment>
<dbReference type="SUPFAM" id="SSF49899">
    <property type="entry name" value="Concanavalin A-like lectins/glucanases"/>
    <property type="match status" value="1"/>
</dbReference>
<protein>
    <submittedName>
        <fullName evidence="4">Glycoside hydrolase family 12 protein</fullName>
    </submittedName>
</protein>
<dbReference type="InterPro" id="IPR002594">
    <property type="entry name" value="GH12"/>
</dbReference>
<reference evidence="5" key="1">
    <citation type="journal article" date="2012" name="Science">
        <title>The Paleozoic origin of enzymatic lignin decomposition reconstructed from 31 fungal genomes.</title>
        <authorList>
            <person name="Floudas D."/>
            <person name="Binder M."/>
            <person name="Riley R."/>
            <person name="Barry K."/>
            <person name="Blanchette R.A."/>
            <person name="Henrissat B."/>
            <person name="Martinez A.T."/>
            <person name="Otillar R."/>
            <person name="Spatafora J.W."/>
            <person name="Yadav J.S."/>
            <person name="Aerts A."/>
            <person name="Benoit I."/>
            <person name="Boyd A."/>
            <person name="Carlson A."/>
            <person name="Copeland A."/>
            <person name="Coutinho P.M."/>
            <person name="de Vries R.P."/>
            <person name="Ferreira P."/>
            <person name="Findley K."/>
            <person name="Foster B."/>
            <person name="Gaskell J."/>
            <person name="Glotzer D."/>
            <person name="Gorecki P."/>
            <person name="Heitman J."/>
            <person name="Hesse C."/>
            <person name="Hori C."/>
            <person name="Igarashi K."/>
            <person name="Jurgens J.A."/>
            <person name="Kallen N."/>
            <person name="Kersten P."/>
            <person name="Kohler A."/>
            <person name="Kuees U."/>
            <person name="Kumar T.K.A."/>
            <person name="Kuo A."/>
            <person name="LaButti K."/>
            <person name="Larrondo L.F."/>
            <person name="Lindquist E."/>
            <person name="Ling A."/>
            <person name="Lombard V."/>
            <person name="Lucas S."/>
            <person name="Lundell T."/>
            <person name="Martin R."/>
            <person name="McLaughlin D.J."/>
            <person name="Morgenstern I."/>
            <person name="Morin E."/>
            <person name="Murat C."/>
            <person name="Nagy L.G."/>
            <person name="Nolan M."/>
            <person name="Ohm R.A."/>
            <person name="Patyshakuliyeva A."/>
            <person name="Rokas A."/>
            <person name="Ruiz-Duenas F.J."/>
            <person name="Sabat G."/>
            <person name="Salamov A."/>
            <person name="Samejima M."/>
            <person name="Schmutz J."/>
            <person name="Slot J.C."/>
            <person name="St John F."/>
            <person name="Stenlid J."/>
            <person name="Sun H."/>
            <person name="Sun S."/>
            <person name="Syed K."/>
            <person name="Tsang A."/>
            <person name="Wiebenga A."/>
            <person name="Young D."/>
            <person name="Pisabarro A."/>
            <person name="Eastwood D.C."/>
            <person name="Martin F."/>
            <person name="Cullen D."/>
            <person name="Grigoriev I.V."/>
            <person name="Hibbett D.S."/>
        </authorList>
    </citation>
    <scope>NUCLEOTIDE SEQUENCE [LARGE SCALE GENOMIC DNA]</scope>
    <source>
        <strain evidence="5">RWD-64-598 SS2</strain>
    </source>
</reference>
<dbReference type="OMA" id="QEYCGRD"/>
<proteinExistence type="inferred from homology"/>
<dbReference type="GeneID" id="19199217"/>
<dbReference type="Pfam" id="PF01670">
    <property type="entry name" value="Glyco_hydro_12"/>
    <property type="match status" value="1"/>
</dbReference>
<evidence type="ECO:0000256" key="1">
    <source>
        <dbReference type="ARBA" id="ARBA00005519"/>
    </source>
</evidence>
<keyword evidence="2" id="KW-0119">Carbohydrate metabolism</keyword>
<dbReference type="GO" id="GO:0000272">
    <property type="term" value="P:polysaccharide catabolic process"/>
    <property type="evidence" value="ECO:0007669"/>
    <property type="project" value="UniProtKB-KW"/>
</dbReference>
<name>A0A5M3N6M9_CONPW</name>
<dbReference type="Proteomes" id="UP000053558">
    <property type="component" value="Unassembled WGS sequence"/>
</dbReference>
<accession>A0A5M3N6M9</accession>
<feature type="signal peptide" evidence="3">
    <location>
        <begin position="1"/>
        <end position="17"/>
    </location>
</feature>
<dbReference type="Gene3D" id="2.60.120.180">
    <property type="match status" value="1"/>
</dbReference>
<evidence type="ECO:0000256" key="3">
    <source>
        <dbReference type="SAM" id="SignalP"/>
    </source>
</evidence>
<gene>
    <name evidence="4" type="ORF">CONPUDRAFT_116135</name>
</gene>
<dbReference type="InterPro" id="IPR013319">
    <property type="entry name" value="GH11/12"/>
</dbReference>
<evidence type="ECO:0000313" key="5">
    <source>
        <dbReference type="Proteomes" id="UP000053558"/>
    </source>
</evidence>
<dbReference type="GO" id="GO:0008810">
    <property type="term" value="F:cellulase activity"/>
    <property type="evidence" value="ECO:0007669"/>
    <property type="project" value="InterPro"/>
</dbReference>
<feature type="chain" id="PRO_5024275640" evidence="3">
    <location>
        <begin position="18"/>
        <end position="240"/>
    </location>
</feature>
<keyword evidence="3" id="KW-0732">Signal</keyword>
<dbReference type="EMBL" id="JH711573">
    <property type="protein sequence ID" value="EIW87083.1"/>
    <property type="molecule type" value="Genomic_DNA"/>
</dbReference>
<keyword evidence="2 4" id="KW-0378">Hydrolase</keyword>
<comment type="similarity">
    <text evidence="1 2">Belongs to the glycosyl hydrolase 12 (cellulase H) family.</text>
</comment>
<keyword evidence="2" id="KW-0326">Glycosidase</keyword>
<sequence>MFLSLAFVTGLVALAKGQTLTGQYDCATQGNYQLCNNQWGTSAGTGSQTATLNGVNGNSVSWSTQWNWSGGDNSVKTYSNISPTTGMGSALSAITTAPTTWQWAYSDTSNVRADVSYDIWIGTTPDGAQASAQSSYEIMIWLSGQGGIQPIGSKTASANIGGHQWDVWTGPNSNWQVISFLTTEGDITNFSADLNDFFKYIIASNGVNSGLFLQTIESGTEPFTGSATLTTTGYSVSVSS</sequence>
<dbReference type="KEGG" id="cput:CONPUDRAFT_116135"/>
<evidence type="ECO:0000313" key="4">
    <source>
        <dbReference type="EMBL" id="EIW87083.1"/>
    </source>
</evidence>
<keyword evidence="5" id="KW-1185">Reference proteome</keyword>
<keyword evidence="2" id="KW-0624">Polysaccharide degradation</keyword>
<dbReference type="PANTHER" id="PTHR34002">
    <property type="entry name" value="BLR1656 PROTEIN"/>
    <property type="match status" value="1"/>
</dbReference>
<evidence type="ECO:0000256" key="2">
    <source>
        <dbReference type="RuleBase" id="RU361163"/>
    </source>
</evidence>
<dbReference type="RefSeq" id="XP_007763688.1">
    <property type="nucleotide sequence ID" value="XM_007765498.1"/>
</dbReference>
<organism evidence="4 5">
    <name type="scientific">Coniophora puteana (strain RWD-64-598)</name>
    <name type="common">Brown rot fungus</name>
    <dbReference type="NCBI Taxonomy" id="741705"/>
    <lineage>
        <taxon>Eukaryota</taxon>
        <taxon>Fungi</taxon>
        <taxon>Dikarya</taxon>
        <taxon>Basidiomycota</taxon>
        <taxon>Agaricomycotina</taxon>
        <taxon>Agaricomycetes</taxon>
        <taxon>Agaricomycetidae</taxon>
        <taxon>Boletales</taxon>
        <taxon>Coniophorineae</taxon>
        <taxon>Coniophoraceae</taxon>
        <taxon>Coniophora</taxon>
    </lineage>
</organism>
<dbReference type="InterPro" id="IPR013320">
    <property type="entry name" value="ConA-like_dom_sf"/>
</dbReference>
<dbReference type="AlphaFoldDB" id="A0A5M3N6M9"/>
<dbReference type="OrthoDB" id="89349at2759"/>
<dbReference type="PANTHER" id="PTHR34002:SF9">
    <property type="entry name" value="XYLOGLUCAN-SPECIFIC ENDO-BETA-1,4-GLUCANASE A"/>
    <property type="match status" value="1"/>
</dbReference>